<proteinExistence type="predicted"/>
<feature type="domain" description="DNA topoisomerase I catalytic core eukaryotic-type" evidence="1">
    <location>
        <begin position="87"/>
        <end position="290"/>
    </location>
</feature>
<protein>
    <submittedName>
        <fullName evidence="3">DNA topoisomerase IB</fullName>
    </submittedName>
</protein>
<name>A0A5B8M4K2_9MICO</name>
<dbReference type="GO" id="GO:0003917">
    <property type="term" value="F:DNA topoisomerase type I (single strand cut, ATP-independent) activity"/>
    <property type="evidence" value="ECO:0007669"/>
    <property type="project" value="InterPro"/>
</dbReference>
<evidence type="ECO:0000259" key="2">
    <source>
        <dbReference type="Pfam" id="PF21338"/>
    </source>
</evidence>
<dbReference type="Gene3D" id="1.10.132.120">
    <property type="match status" value="1"/>
</dbReference>
<organism evidence="3 4">
    <name type="scientific">Humibacter ginsenosidimutans</name>
    <dbReference type="NCBI Taxonomy" id="2599293"/>
    <lineage>
        <taxon>Bacteria</taxon>
        <taxon>Bacillati</taxon>
        <taxon>Actinomycetota</taxon>
        <taxon>Actinomycetes</taxon>
        <taxon>Micrococcales</taxon>
        <taxon>Microbacteriaceae</taxon>
        <taxon>Humibacter</taxon>
    </lineage>
</organism>
<dbReference type="RefSeq" id="WP_146320728.1">
    <property type="nucleotide sequence ID" value="NZ_CP042305.1"/>
</dbReference>
<keyword evidence="4" id="KW-1185">Reference proteome</keyword>
<dbReference type="InterPro" id="IPR011010">
    <property type="entry name" value="DNA_brk_join_enz"/>
</dbReference>
<dbReference type="Pfam" id="PF21338">
    <property type="entry name" value="Top1B_N_bact"/>
    <property type="match status" value="1"/>
</dbReference>
<reference evidence="3 4" key="1">
    <citation type="submission" date="2019-07" db="EMBL/GenBank/DDBJ databases">
        <title>Full genome sequence of Humibacter sp. WJ7-1.</title>
        <authorList>
            <person name="Im W.-T."/>
        </authorList>
    </citation>
    <scope>NUCLEOTIDE SEQUENCE [LARGE SCALE GENOMIC DNA]</scope>
    <source>
        <strain evidence="3 4">WJ7-1</strain>
    </source>
</reference>
<gene>
    <name evidence="3" type="ORF">FPZ11_10550</name>
</gene>
<dbReference type="Gene3D" id="3.90.15.10">
    <property type="entry name" value="Topoisomerase I, Chain A, domain 3"/>
    <property type="match status" value="1"/>
</dbReference>
<dbReference type="AlphaFoldDB" id="A0A5B8M4K2"/>
<sequence>MPGRADRLRRSDPSAAGIRRIAGRGQESFSYATEEGGHPDAATLTRIEELAVPPAWTDVWICADPRGHIQAVGTDAAGRRQYLYHEQWRRQRDEAKFDRALELAAALPHARRAVSHDLGKDAFGHERALAGAFRIVDRASVRIGGEQYRRLYGSRGVTTLRCRDATVEGADVILGFPSKSGQYWESAVTDPLLARYLRAVIEIRGAASRLIAWRASRWQPISSAELNDYIRTRTGVEATAKDFRTLRGTIVAAQSLARSAREPGGESDADVRAAMRSAAEVLGNTPAIARASYVDPRVIDRFRSGETLRLSGSSESALLALLS</sequence>
<evidence type="ECO:0000259" key="1">
    <source>
        <dbReference type="Pfam" id="PF01028"/>
    </source>
</evidence>
<dbReference type="PROSITE" id="PS52038">
    <property type="entry name" value="TOPO_IB_2"/>
    <property type="match status" value="1"/>
</dbReference>
<dbReference type="GO" id="GO:0003677">
    <property type="term" value="F:DNA binding"/>
    <property type="evidence" value="ECO:0007669"/>
    <property type="project" value="InterPro"/>
</dbReference>
<dbReference type="InterPro" id="IPR014711">
    <property type="entry name" value="TopoI_cat_a-hlx-sub_euk"/>
</dbReference>
<dbReference type="Proteomes" id="UP000320216">
    <property type="component" value="Chromosome"/>
</dbReference>
<dbReference type="Pfam" id="PF01028">
    <property type="entry name" value="Topoisom_I"/>
    <property type="match status" value="1"/>
</dbReference>
<accession>A0A5B8M4K2</accession>
<evidence type="ECO:0000313" key="4">
    <source>
        <dbReference type="Proteomes" id="UP000320216"/>
    </source>
</evidence>
<dbReference type="Gene3D" id="3.30.66.10">
    <property type="entry name" value="DNA topoisomerase I domain"/>
    <property type="match status" value="1"/>
</dbReference>
<dbReference type="KEGG" id="huw:FPZ11_10550"/>
<dbReference type="SUPFAM" id="SSF55869">
    <property type="entry name" value="DNA topoisomerase I domain"/>
    <property type="match status" value="1"/>
</dbReference>
<keyword evidence="3" id="KW-0413">Isomerase</keyword>
<dbReference type="InterPro" id="IPR013500">
    <property type="entry name" value="TopoI_cat_euk"/>
</dbReference>
<dbReference type="InterPro" id="IPR049331">
    <property type="entry name" value="Top1B_N_bact"/>
</dbReference>
<dbReference type="GO" id="GO:0006265">
    <property type="term" value="P:DNA topological change"/>
    <property type="evidence" value="ECO:0007669"/>
    <property type="project" value="InterPro"/>
</dbReference>
<dbReference type="InterPro" id="IPR035447">
    <property type="entry name" value="DNA_topo_I_N_sf"/>
</dbReference>
<feature type="domain" description="DNA topoisomerase IB N-terminal" evidence="2">
    <location>
        <begin position="29"/>
        <end position="75"/>
    </location>
</feature>
<dbReference type="SUPFAM" id="SSF56349">
    <property type="entry name" value="DNA breaking-rejoining enzymes"/>
    <property type="match status" value="1"/>
</dbReference>
<evidence type="ECO:0000313" key="3">
    <source>
        <dbReference type="EMBL" id="QDZ15151.1"/>
    </source>
</evidence>
<dbReference type="EMBL" id="CP042305">
    <property type="protein sequence ID" value="QDZ15151.1"/>
    <property type="molecule type" value="Genomic_DNA"/>
</dbReference>
<dbReference type="OrthoDB" id="9778962at2"/>